<dbReference type="Proteomes" id="UP000789833">
    <property type="component" value="Unassembled WGS sequence"/>
</dbReference>
<dbReference type="EMBL" id="CAKJTJ010000004">
    <property type="protein sequence ID" value="CAG9620375.1"/>
    <property type="molecule type" value="Genomic_DNA"/>
</dbReference>
<reference evidence="1 2" key="1">
    <citation type="submission" date="2021-10" db="EMBL/GenBank/DDBJ databases">
        <authorList>
            <person name="Criscuolo A."/>
        </authorList>
    </citation>
    <scope>NUCLEOTIDE SEQUENCE [LARGE SCALE GENOMIC DNA]</scope>
    <source>
        <strain evidence="2">CIP 111883</strain>
    </source>
</reference>
<sequence length="82" mass="9953">MKYLEGKKGEKFIHDYITHVNSDYANRVFTYNNCYEKKTVEVPFHRIHNRNFGIIHRALDEEGNLMGDKLFNRAEARYVNWW</sequence>
<evidence type="ECO:0000313" key="2">
    <source>
        <dbReference type="Proteomes" id="UP000789833"/>
    </source>
</evidence>
<accession>A0ABN8A5I5</accession>
<proteinExistence type="predicted"/>
<keyword evidence="2" id="KW-1185">Reference proteome</keyword>
<name>A0ABN8A5I5_9BACI</name>
<organism evidence="1 2">
    <name type="scientific">Sutcliffiella rhizosphaerae</name>
    <dbReference type="NCBI Taxonomy" id="2880967"/>
    <lineage>
        <taxon>Bacteria</taxon>
        <taxon>Bacillati</taxon>
        <taxon>Bacillota</taxon>
        <taxon>Bacilli</taxon>
        <taxon>Bacillales</taxon>
        <taxon>Bacillaceae</taxon>
        <taxon>Sutcliffiella</taxon>
    </lineage>
</organism>
<evidence type="ECO:0000313" key="1">
    <source>
        <dbReference type="EMBL" id="CAG9620375.1"/>
    </source>
</evidence>
<dbReference type="RefSeq" id="WP_230500306.1">
    <property type="nucleotide sequence ID" value="NZ_CAKJTJ010000004.1"/>
</dbReference>
<comment type="caution">
    <text evidence="1">The sequence shown here is derived from an EMBL/GenBank/DDBJ whole genome shotgun (WGS) entry which is preliminary data.</text>
</comment>
<protein>
    <submittedName>
        <fullName evidence="1">Uncharacterized protein</fullName>
    </submittedName>
</protein>
<gene>
    <name evidence="1" type="ORF">BACCIP111883_01143</name>
</gene>